<gene>
    <name evidence="2" type="ORF">DRJ26_03950</name>
</gene>
<dbReference type="Proteomes" id="UP000269499">
    <property type="component" value="Unassembled WGS sequence"/>
</dbReference>
<proteinExistence type="predicted"/>
<reference evidence="2 3" key="1">
    <citation type="submission" date="2018-06" db="EMBL/GenBank/DDBJ databases">
        <title>Extensive metabolic versatility and redundancy in microbially diverse, dynamic hydrothermal sediments.</title>
        <authorList>
            <person name="Dombrowski N."/>
            <person name="Teske A."/>
            <person name="Baker B.J."/>
        </authorList>
    </citation>
    <scope>NUCLEOTIDE SEQUENCE [LARGE SCALE GENOMIC DNA]</scope>
    <source>
        <strain evidence="2">B20_G2</strain>
    </source>
</reference>
<dbReference type="SUPFAM" id="SSF53756">
    <property type="entry name" value="UDP-Glycosyltransferase/glycogen phosphorylase"/>
    <property type="match status" value="1"/>
</dbReference>
<organism evidence="2 3">
    <name type="scientific">Thermoproteota archaeon</name>
    <dbReference type="NCBI Taxonomy" id="2056631"/>
    <lineage>
        <taxon>Archaea</taxon>
        <taxon>Thermoproteota</taxon>
    </lineage>
</organism>
<dbReference type="AlphaFoldDB" id="A0A497F217"/>
<dbReference type="GO" id="GO:0016757">
    <property type="term" value="F:glycosyltransferase activity"/>
    <property type="evidence" value="ECO:0007669"/>
    <property type="project" value="InterPro"/>
</dbReference>
<sequence length="79" mass="8886">MVMKLPCVATGVGSVRDYVKHGETDLIAKASIEDEDSKLLSLLEDEEDRKTMGERAKAWVQENCDMKRNMEKIASIIKS</sequence>
<dbReference type="Pfam" id="PF00534">
    <property type="entry name" value="Glycos_transf_1"/>
    <property type="match status" value="1"/>
</dbReference>
<dbReference type="Gene3D" id="3.40.50.2000">
    <property type="entry name" value="Glycogen Phosphorylase B"/>
    <property type="match status" value="2"/>
</dbReference>
<evidence type="ECO:0000313" key="3">
    <source>
        <dbReference type="Proteomes" id="UP000269499"/>
    </source>
</evidence>
<evidence type="ECO:0000259" key="1">
    <source>
        <dbReference type="Pfam" id="PF00534"/>
    </source>
</evidence>
<dbReference type="InterPro" id="IPR001296">
    <property type="entry name" value="Glyco_trans_1"/>
</dbReference>
<dbReference type="EMBL" id="QMRA01000086">
    <property type="protein sequence ID" value="RLE53008.1"/>
    <property type="molecule type" value="Genomic_DNA"/>
</dbReference>
<accession>A0A497F217</accession>
<protein>
    <recommendedName>
        <fullName evidence="1">Glycosyl transferase family 1 domain-containing protein</fullName>
    </recommendedName>
</protein>
<feature type="domain" description="Glycosyl transferase family 1" evidence="1">
    <location>
        <begin position="1"/>
        <end position="59"/>
    </location>
</feature>
<name>A0A497F217_9CREN</name>
<comment type="caution">
    <text evidence="2">The sequence shown here is derived from an EMBL/GenBank/DDBJ whole genome shotgun (WGS) entry which is preliminary data.</text>
</comment>
<evidence type="ECO:0000313" key="2">
    <source>
        <dbReference type="EMBL" id="RLE53008.1"/>
    </source>
</evidence>